<accession>A0A914Z8H0</accession>
<feature type="transmembrane region" description="Helical" evidence="1">
    <location>
        <begin position="117"/>
        <end position="137"/>
    </location>
</feature>
<dbReference type="WBParaSite" id="PSU_v2.g6547.t1">
    <property type="protein sequence ID" value="PSU_v2.g6547.t1"/>
    <property type="gene ID" value="PSU_v2.g6547"/>
</dbReference>
<dbReference type="AlphaFoldDB" id="A0A914Z8H0"/>
<proteinExistence type="predicted"/>
<feature type="transmembrane region" description="Helical" evidence="1">
    <location>
        <begin position="30"/>
        <end position="48"/>
    </location>
</feature>
<evidence type="ECO:0000313" key="3">
    <source>
        <dbReference type="WBParaSite" id="PSU_v2.g6547.t1"/>
    </source>
</evidence>
<keyword evidence="1" id="KW-0812">Transmembrane</keyword>
<keyword evidence="2" id="KW-1185">Reference proteome</keyword>
<sequence length="172" mass="19895">MNSPTAIFDSQNPKYKCCFGKVHVKTATKWICVLYFILAILFVCFLGLEDLEFSWILFFAILIGSSIDCFIFGSGFYAVKKEKPKWLFPFLLAFVLSLFFDGYCIGYDLINKSYEDAWIIFDIVDFILSIWIINVVYNCYQYLIAKNQSGCLPMSFSNKTIIIPFSLEEETV</sequence>
<feature type="transmembrane region" description="Helical" evidence="1">
    <location>
        <begin position="54"/>
        <end position="79"/>
    </location>
</feature>
<reference evidence="3" key="1">
    <citation type="submission" date="2022-11" db="UniProtKB">
        <authorList>
            <consortium name="WormBaseParasite"/>
        </authorList>
    </citation>
    <scope>IDENTIFICATION</scope>
</reference>
<evidence type="ECO:0000313" key="2">
    <source>
        <dbReference type="Proteomes" id="UP000887577"/>
    </source>
</evidence>
<dbReference type="Proteomes" id="UP000887577">
    <property type="component" value="Unplaced"/>
</dbReference>
<dbReference type="PANTHER" id="PTHR34851">
    <property type="entry name" value="PROTEIN CBG05235-RELATED"/>
    <property type="match status" value="1"/>
</dbReference>
<evidence type="ECO:0000256" key="1">
    <source>
        <dbReference type="SAM" id="Phobius"/>
    </source>
</evidence>
<feature type="transmembrane region" description="Helical" evidence="1">
    <location>
        <begin position="86"/>
        <end position="105"/>
    </location>
</feature>
<keyword evidence="1" id="KW-0472">Membrane</keyword>
<name>A0A914Z8H0_9BILA</name>
<protein>
    <submittedName>
        <fullName evidence="3">Uncharacterized protein</fullName>
    </submittedName>
</protein>
<organism evidence="2 3">
    <name type="scientific">Panagrolaimus superbus</name>
    <dbReference type="NCBI Taxonomy" id="310955"/>
    <lineage>
        <taxon>Eukaryota</taxon>
        <taxon>Metazoa</taxon>
        <taxon>Ecdysozoa</taxon>
        <taxon>Nematoda</taxon>
        <taxon>Chromadorea</taxon>
        <taxon>Rhabditida</taxon>
        <taxon>Tylenchina</taxon>
        <taxon>Panagrolaimomorpha</taxon>
        <taxon>Panagrolaimoidea</taxon>
        <taxon>Panagrolaimidae</taxon>
        <taxon>Panagrolaimus</taxon>
    </lineage>
</organism>
<keyword evidence="1" id="KW-1133">Transmembrane helix</keyword>